<dbReference type="EMBL" id="CAXAMN010005914">
    <property type="protein sequence ID" value="CAK9015865.1"/>
    <property type="molecule type" value="Genomic_DNA"/>
</dbReference>
<feature type="compositionally biased region" description="Basic and acidic residues" evidence="1">
    <location>
        <begin position="125"/>
        <end position="142"/>
    </location>
</feature>
<comment type="caution">
    <text evidence="2">The sequence shown here is derived from an EMBL/GenBank/DDBJ whole genome shotgun (WGS) entry which is preliminary data.</text>
</comment>
<keyword evidence="3" id="KW-1185">Reference proteome</keyword>
<sequence>MQAQKYVPRSRALLYIQRKIHQQVSVIFTLLTCMEFMALEILGELQARAGERSGIKFRNSSMDEVEDTFDAFLPMHLPRPLDREDFTLSMPVTALKTEQLKACDGSDSVVGTMSWPMAGRSSRSNSKESLQKRRDQFRRDSRPLVLDNLGEDRRSSKETSSTTSSCFSQLFPNIPDPESRRHLRGLSLHPAANSDLAESYASDLG</sequence>
<gene>
    <name evidence="2" type="ORF">CCMP2556_LOCUS12261</name>
</gene>
<evidence type="ECO:0000313" key="2">
    <source>
        <dbReference type="EMBL" id="CAK9015865.1"/>
    </source>
</evidence>
<reference evidence="2 3" key="1">
    <citation type="submission" date="2024-02" db="EMBL/GenBank/DDBJ databases">
        <authorList>
            <person name="Chen Y."/>
            <person name="Shah S."/>
            <person name="Dougan E. K."/>
            <person name="Thang M."/>
            <person name="Chan C."/>
        </authorList>
    </citation>
    <scope>NUCLEOTIDE SEQUENCE [LARGE SCALE GENOMIC DNA]</scope>
</reference>
<name>A0ABP0JN48_9DINO</name>
<accession>A0ABP0JN48</accession>
<protein>
    <submittedName>
        <fullName evidence="2">Uncharacterized protein</fullName>
    </submittedName>
</protein>
<feature type="region of interest" description="Disordered" evidence="1">
    <location>
        <begin position="113"/>
        <end position="174"/>
    </location>
</feature>
<proteinExistence type="predicted"/>
<organism evidence="2 3">
    <name type="scientific">Durusdinium trenchii</name>
    <dbReference type="NCBI Taxonomy" id="1381693"/>
    <lineage>
        <taxon>Eukaryota</taxon>
        <taxon>Sar</taxon>
        <taxon>Alveolata</taxon>
        <taxon>Dinophyceae</taxon>
        <taxon>Suessiales</taxon>
        <taxon>Symbiodiniaceae</taxon>
        <taxon>Durusdinium</taxon>
    </lineage>
</organism>
<dbReference type="Proteomes" id="UP001642484">
    <property type="component" value="Unassembled WGS sequence"/>
</dbReference>
<feature type="compositionally biased region" description="Low complexity" evidence="1">
    <location>
        <begin position="158"/>
        <end position="168"/>
    </location>
</feature>
<evidence type="ECO:0000313" key="3">
    <source>
        <dbReference type="Proteomes" id="UP001642484"/>
    </source>
</evidence>
<evidence type="ECO:0000256" key="1">
    <source>
        <dbReference type="SAM" id="MobiDB-lite"/>
    </source>
</evidence>